<protein>
    <submittedName>
        <fullName evidence="1">Uncharacterized protein</fullName>
    </submittedName>
</protein>
<evidence type="ECO:0000313" key="2">
    <source>
        <dbReference type="Proteomes" id="UP001459277"/>
    </source>
</evidence>
<keyword evidence="2" id="KW-1185">Reference proteome</keyword>
<evidence type="ECO:0000313" key="1">
    <source>
        <dbReference type="EMBL" id="KAL0007071.1"/>
    </source>
</evidence>
<dbReference type="EMBL" id="JAZDWU010000003">
    <property type="protein sequence ID" value="KAL0007071.1"/>
    <property type="molecule type" value="Genomic_DNA"/>
</dbReference>
<organism evidence="1 2">
    <name type="scientific">Lithocarpus litseifolius</name>
    <dbReference type="NCBI Taxonomy" id="425828"/>
    <lineage>
        <taxon>Eukaryota</taxon>
        <taxon>Viridiplantae</taxon>
        <taxon>Streptophyta</taxon>
        <taxon>Embryophyta</taxon>
        <taxon>Tracheophyta</taxon>
        <taxon>Spermatophyta</taxon>
        <taxon>Magnoliopsida</taxon>
        <taxon>eudicotyledons</taxon>
        <taxon>Gunneridae</taxon>
        <taxon>Pentapetalae</taxon>
        <taxon>rosids</taxon>
        <taxon>fabids</taxon>
        <taxon>Fagales</taxon>
        <taxon>Fagaceae</taxon>
        <taxon>Lithocarpus</taxon>
    </lineage>
</organism>
<proteinExistence type="predicted"/>
<dbReference type="PANTHER" id="PTHR33116:SF86">
    <property type="entry name" value="REVERSE TRANSCRIPTASE DOMAIN-CONTAINING PROTEIN"/>
    <property type="match status" value="1"/>
</dbReference>
<dbReference type="AlphaFoldDB" id="A0AAW2DEM6"/>
<comment type="caution">
    <text evidence="1">The sequence shown here is derived from an EMBL/GenBank/DDBJ whole genome shotgun (WGS) entry which is preliminary data.</text>
</comment>
<gene>
    <name evidence="1" type="ORF">SO802_008573</name>
</gene>
<reference evidence="1 2" key="1">
    <citation type="submission" date="2024-01" db="EMBL/GenBank/DDBJ databases">
        <title>A telomere-to-telomere, gap-free genome of sweet tea (Lithocarpus litseifolius).</title>
        <authorList>
            <person name="Zhou J."/>
        </authorList>
    </citation>
    <scope>NUCLEOTIDE SEQUENCE [LARGE SCALE GENOMIC DNA]</scope>
    <source>
        <strain evidence="1">Zhou-2022a</strain>
        <tissue evidence="1">Leaf</tissue>
    </source>
</reference>
<name>A0AAW2DEM6_9ROSI</name>
<dbReference type="PANTHER" id="PTHR33116">
    <property type="entry name" value="REVERSE TRANSCRIPTASE ZINC-BINDING DOMAIN-CONTAINING PROTEIN-RELATED-RELATED"/>
    <property type="match status" value="1"/>
</dbReference>
<dbReference type="Proteomes" id="UP001459277">
    <property type="component" value="Unassembled WGS sequence"/>
</dbReference>
<accession>A0AAW2DEM6</accession>
<sequence length="134" mass="15071">MEGIILKYYSDLFQSSQPKEFAELIEAVVPKVSQEMNSSLTSEFQGVEVFKALKQMYPLKSPGPDVGRNKRITFNAVKEKLAKKLTGWKEKLLSKAGKEVLIKAVAQAIPAYTMSCFKIPDALYDELTSMIQNF</sequence>